<reference evidence="2" key="1">
    <citation type="submission" date="2020-06" db="EMBL/GenBank/DDBJ databases">
        <title>Haloterrigena sp. nov., an extremely halophilic archaeon isolated from a saline sediment.</title>
        <authorList>
            <person name="Liu B.-B."/>
        </authorList>
    </citation>
    <scope>NUCLEOTIDE SEQUENCE</scope>
    <source>
        <strain evidence="2">SYSU A121-1</strain>
    </source>
</reference>
<accession>A0A8J8KFD1</accession>
<proteinExistence type="predicted"/>
<dbReference type="EMBL" id="JABURA010000001">
    <property type="protein sequence ID" value="NUB90912.1"/>
    <property type="molecule type" value="Genomic_DNA"/>
</dbReference>
<gene>
    <name evidence="2" type="ORF">HT576_07745</name>
</gene>
<organism evidence="2 3">
    <name type="scientific">Haloterrigena gelatinilytica</name>
    <dbReference type="NCBI Taxonomy" id="2741724"/>
    <lineage>
        <taxon>Archaea</taxon>
        <taxon>Methanobacteriati</taxon>
        <taxon>Methanobacteriota</taxon>
        <taxon>Stenosarchaea group</taxon>
        <taxon>Halobacteria</taxon>
        <taxon>Halobacteriales</taxon>
        <taxon>Natrialbaceae</taxon>
        <taxon>Haloterrigena</taxon>
    </lineage>
</organism>
<dbReference type="RefSeq" id="WP_174701673.1">
    <property type="nucleotide sequence ID" value="NZ_JABURA010000001.1"/>
</dbReference>
<comment type="caution">
    <text evidence="2">The sequence shown here is derived from an EMBL/GenBank/DDBJ whole genome shotgun (WGS) entry which is preliminary data.</text>
</comment>
<name>A0A8J8KFD1_9EURY</name>
<dbReference type="OrthoDB" id="375347at2157"/>
<protein>
    <submittedName>
        <fullName evidence="2">Uncharacterized protein</fullName>
    </submittedName>
</protein>
<evidence type="ECO:0000313" key="2">
    <source>
        <dbReference type="EMBL" id="NUB90912.1"/>
    </source>
</evidence>
<feature type="region of interest" description="Disordered" evidence="1">
    <location>
        <begin position="1"/>
        <end position="63"/>
    </location>
</feature>
<dbReference type="AlphaFoldDB" id="A0A8J8KFD1"/>
<evidence type="ECO:0000313" key="3">
    <source>
        <dbReference type="Proteomes" id="UP000728647"/>
    </source>
</evidence>
<sequence>MAAAPNDRDANEIRRLAESDVAERDDTNINDETATRRDERDQRRLAQALDESRERAAKLERSE</sequence>
<dbReference type="Proteomes" id="UP000728647">
    <property type="component" value="Unassembled WGS sequence"/>
</dbReference>
<evidence type="ECO:0000256" key="1">
    <source>
        <dbReference type="SAM" id="MobiDB-lite"/>
    </source>
</evidence>